<dbReference type="Gene3D" id="3.10.450.50">
    <property type="match status" value="1"/>
</dbReference>
<dbReference type="EMBL" id="JABFCX010000003">
    <property type="protein sequence ID" value="NNU17246.1"/>
    <property type="molecule type" value="Genomic_DNA"/>
</dbReference>
<evidence type="ECO:0000313" key="3">
    <source>
        <dbReference type="Proteomes" id="UP000536835"/>
    </source>
</evidence>
<organism evidence="2 3">
    <name type="scientific">Parvularcula mediterranea</name>
    <dbReference type="NCBI Taxonomy" id="2732508"/>
    <lineage>
        <taxon>Bacteria</taxon>
        <taxon>Pseudomonadati</taxon>
        <taxon>Pseudomonadota</taxon>
        <taxon>Alphaproteobacteria</taxon>
        <taxon>Parvularculales</taxon>
        <taxon>Parvularculaceae</taxon>
        <taxon>Parvularcula</taxon>
    </lineage>
</organism>
<evidence type="ECO:0000259" key="1">
    <source>
        <dbReference type="Pfam" id="PF14534"/>
    </source>
</evidence>
<dbReference type="InterPro" id="IPR032710">
    <property type="entry name" value="NTF2-like_dom_sf"/>
</dbReference>
<gene>
    <name evidence="2" type="ORF">HK107_13020</name>
</gene>
<feature type="domain" description="DUF4440" evidence="1">
    <location>
        <begin position="22"/>
        <end position="133"/>
    </location>
</feature>
<proteinExistence type="predicted"/>
<name>A0A7Y3RPC9_9PROT</name>
<accession>A0A7Y3RPC9</accession>
<dbReference type="InterPro" id="IPR027843">
    <property type="entry name" value="DUF4440"/>
</dbReference>
<reference evidence="2 3" key="1">
    <citation type="submission" date="2020-05" db="EMBL/GenBank/DDBJ databases">
        <title>Parvularcula mediterraneae sp. nov., isolated from polypropylene straw from shallow seawater of the seashore of Laganas in Zakynthos island, Greece.</title>
        <authorList>
            <person name="Szabo I."/>
            <person name="Al-Omari J."/>
            <person name="Rado J."/>
            <person name="Szerdahelyi G.S."/>
        </authorList>
    </citation>
    <scope>NUCLEOTIDE SEQUENCE [LARGE SCALE GENOMIC DNA]</scope>
    <source>
        <strain evidence="2 3">ZS-1/3</strain>
    </source>
</reference>
<dbReference type="Pfam" id="PF14534">
    <property type="entry name" value="DUF4440"/>
    <property type="match status" value="1"/>
</dbReference>
<protein>
    <submittedName>
        <fullName evidence="2">DUF4440 domain-containing protein</fullName>
    </submittedName>
</protein>
<evidence type="ECO:0000313" key="2">
    <source>
        <dbReference type="EMBL" id="NNU17246.1"/>
    </source>
</evidence>
<dbReference type="Proteomes" id="UP000536835">
    <property type="component" value="Unassembled WGS sequence"/>
</dbReference>
<comment type="caution">
    <text evidence="2">The sequence shown here is derived from an EMBL/GenBank/DDBJ whole genome shotgun (WGS) entry which is preliminary data.</text>
</comment>
<keyword evidence="3" id="KW-1185">Reference proteome</keyword>
<dbReference type="RefSeq" id="WP_173200481.1">
    <property type="nucleotide sequence ID" value="NZ_JABFCX010000003.1"/>
</dbReference>
<sequence length="149" mass="16541">MLDLIASLLADKELDCRLDHPITEARAAFNRAIAEKKTGPIKRLLVEDAVLVTGTDSGVISGRDAQVEVWRADFAQAGRFVYVRTPRCVLPSEEEPIVTELGTWVGKPEKADGSEVRGDYTAKWREVEGKWKLEAEIFTTVKSRDALAL</sequence>
<dbReference type="AlphaFoldDB" id="A0A7Y3RPC9"/>
<dbReference type="SUPFAM" id="SSF54427">
    <property type="entry name" value="NTF2-like"/>
    <property type="match status" value="1"/>
</dbReference>